<evidence type="ECO:0000256" key="1">
    <source>
        <dbReference type="SAM" id="MobiDB-lite"/>
    </source>
</evidence>
<dbReference type="EMBL" id="KN837230">
    <property type="protein sequence ID" value="KIJ32190.1"/>
    <property type="molecule type" value="Genomic_DNA"/>
</dbReference>
<sequence length="202" mass="21544">MNEENADAVSAGAAHARQLNGFFTVLALPHGADEPRPAYGKNRVQGPESTRGCARAGRSGHGIRVPRPGKGSAVSEDAIPQRRRTRRCGRREGTEQGHLSFLPPQKVFPFNRHGLADVEFSCSFEFPIYQLVSYFSFVTSLFTMSNTTAHGQPGLRIPGAGTPAPTQVTGEAQPGTVEGHGQIQDASGTTGTGDIDDFRAVI</sequence>
<keyword evidence="3" id="KW-1185">Reference proteome</keyword>
<dbReference type="Proteomes" id="UP000054279">
    <property type="component" value="Unassembled WGS sequence"/>
</dbReference>
<evidence type="ECO:0000313" key="3">
    <source>
        <dbReference type="Proteomes" id="UP000054279"/>
    </source>
</evidence>
<accession>A0A0C9V3U8</accession>
<reference evidence="2 3" key="1">
    <citation type="submission" date="2014-06" db="EMBL/GenBank/DDBJ databases">
        <title>Evolutionary Origins and Diversification of the Mycorrhizal Mutualists.</title>
        <authorList>
            <consortium name="DOE Joint Genome Institute"/>
            <consortium name="Mycorrhizal Genomics Consortium"/>
            <person name="Kohler A."/>
            <person name="Kuo A."/>
            <person name="Nagy L.G."/>
            <person name="Floudas D."/>
            <person name="Copeland A."/>
            <person name="Barry K.W."/>
            <person name="Cichocki N."/>
            <person name="Veneault-Fourrey C."/>
            <person name="LaButti K."/>
            <person name="Lindquist E.A."/>
            <person name="Lipzen A."/>
            <person name="Lundell T."/>
            <person name="Morin E."/>
            <person name="Murat C."/>
            <person name="Riley R."/>
            <person name="Ohm R."/>
            <person name="Sun H."/>
            <person name="Tunlid A."/>
            <person name="Henrissat B."/>
            <person name="Grigoriev I.V."/>
            <person name="Hibbett D.S."/>
            <person name="Martin F."/>
        </authorList>
    </citation>
    <scope>NUCLEOTIDE SEQUENCE [LARGE SCALE GENOMIC DNA]</scope>
    <source>
        <strain evidence="2 3">SS14</strain>
    </source>
</reference>
<feature type="region of interest" description="Disordered" evidence="1">
    <location>
        <begin position="159"/>
        <end position="195"/>
    </location>
</feature>
<organism evidence="2 3">
    <name type="scientific">Sphaerobolus stellatus (strain SS14)</name>
    <dbReference type="NCBI Taxonomy" id="990650"/>
    <lineage>
        <taxon>Eukaryota</taxon>
        <taxon>Fungi</taxon>
        <taxon>Dikarya</taxon>
        <taxon>Basidiomycota</taxon>
        <taxon>Agaricomycotina</taxon>
        <taxon>Agaricomycetes</taxon>
        <taxon>Phallomycetidae</taxon>
        <taxon>Geastrales</taxon>
        <taxon>Sphaerobolaceae</taxon>
        <taxon>Sphaerobolus</taxon>
    </lineage>
</organism>
<dbReference type="HOGENOM" id="CLU_1355419_0_0_1"/>
<dbReference type="AlphaFoldDB" id="A0A0C9V3U8"/>
<feature type="region of interest" description="Disordered" evidence="1">
    <location>
        <begin position="33"/>
        <end position="97"/>
    </location>
</feature>
<name>A0A0C9V3U8_SPHS4</name>
<gene>
    <name evidence="2" type="ORF">M422DRAFT_265987</name>
</gene>
<protein>
    <submittedName>
        <fullName evidence="2">Uncharacterized protein</fullName>
    </submittedName>
</protein>
<proteinExistence type="predicted"/>
<evidence type="ECO:0000313" key="2">
    <source>
        <dbReference type="EMBL" id="KIJ32190.1"/>
    </source>
</evidence>